<accession>A0A5M6CBU7</accession>
<sequence>MTHIKNSRSSLLLLSLLTITVACQKRIENSKGRQVLKNEKVENTAIQSGSYQTPKDVDAIKELYAAWDQREKNGSFKKISFNYNCENEKSGELTYFFENGKLRIIEHTYSEYYHFSATDRYYVTEGIAFFVYSKEVVWSFEAEGKTKDNVTEYRGYVINDKPVECLEKKYILRSRVDNNPDTDQIANKISDCRNIEKLIKNYERLVTYKSSSDVDCL</sequence>
<reference evidence="1 2" key="1">
    <citation type="submission" date="2019-09" db="EMBL/GenBank/DDBJ databases">
        <title>Genome sequence and assembly of Flavobacterium sp.</title>
        <authorList>
            <person name="Chhetri G."/>
        </authorList>
    </citation>
    <scope>NUCLEOTIDE SEQUENCE [LARGE SCALE GENOMIC DNA]</scope>
    <source>
        <strain evidence="1 2">SNL9</strain>
    </source>
</reference>
<proteinExistence type="predicted"/>
<dbReference type="PROSITE" id="PS51257">
    <property type="entry name" value="PROKAR_LIPOPROTEIN"/>
    <property type="match status" value="1"/>
</dbReference>
<organism evidence="1 2">
    <name type="scientific">Paenimyroides baculatum</name>
    <dbReference type="NCBI Taxonomy" id="2608000"/>
    <lineage>
        <taxon>Bacteria</taxon>
        <taxon>Pseudomonadati</taxon>
        <taxon>Bacteroidota</taxon>
        <taxon>Flavobacteriia</taxon>
        <taxon>Flavobacteriales</taxon>
        <taxon>Flavobacteriaceae</taxon>
        <taxon>Paenimyroides</taxon>
    </lineage>
</organism>
<gene>
    <name evidence="1" type="ORF">F0460_13910</name>
</gene>
<evidence type="ECO:0000313" key="1">
    <source>
        <dbReference type="EMBL" id="KAA5531960.1"/>
    </source>
</evidence>
<dbReference type="RefSeq" id="WP_150014277.1">
    <property type="nucleotide sequence ID" value="NZ_VWSG01000013.1"/>
</dbReference>
<protein>
    <recommendedName>
        <fullName evidence="3">Lipoprotein</fullName>
    </recommendedName>
</protein>
<dbReference type="Proteomes" id="UP000325141">
    <property type="component" value="Unassembled WGS sequence"/>
</dbReference>
<evidence type="ECO:0008006" key="3">
    <source>
        <dbReference type="Google" id="ProtNLM"/>
    </source>
</evidence>
<keyword evidence="2" id="KW-1185">Reference proteome</keyword>
<dbReference type="AlphaFoldDB" id="A0A5M6CBU7"/>
<evidence type="ECO:0000313" key="2">
    <source>
        <dbReference type="Proteomes" id="UP000325141"/>
    </source>
</evidence>
<dbReference type="EMBL" id="VWSG01000013">
    <property type="protein sequence ID" value="KAA5531960.1"/>
    <property type="molecule type" value="Genomic_DNA"/>
</dbReference>
<name>A0A5M6CBU7_9FLAO</name>
<comment type="caution">
    <text evidence="1">The sequence shown here is derived from an EMBL/GenBank/DDBJ whole genome shotgun (WGS) entry which is preliminary data.</text>
</comment>